<proteinExistence type="predicted"/>
<gene>
    <name evidence="2" type="ORF">EGYM00392_LOCUS12566</name>
</gene>
<feature type="transmembrane region" description="Helical" evidence="1">
    <location>
        <begin position="105"/>
        <end position="130"/>
    </location>
</feature>
<feature type="transmembrane region" description="Helical" evidence="1">
    <location>
        <begin position="164"/>
        <end position="187"/>
    </location>
</feature>
<accession>A0A7S1N6U5</accession>
<sequence length="220" mass="23291">MAVVELPTLHVSTERRRSSQPGRGGSWALKAESVATSCRPTSAQSMVSDVSVAVTLAPALGARALAQAQETKTVPWVFLVGCIVNYLVDGFLVGIGYVASPQTGLVLALATAVENGVLGFMVSLSLFPILGIPKTMGVMFIGALCMVLMAAIGAGIAGVTKDIIYIYIGFIAFGMVGLMFLVIEELVHQAKALAGGNRIWWVSIWMYIGFLLVILSERVL</sequence>
<dbReference type="EMBL" id="HBGA01034646">
    <property type="protein sequence ID" value="CAD9001486.1"/>
    <property type="molecule type" value="Transcribed_RNA"/>
</dbReference>
<keyword evidence="1" id="KW-1133">Transmembrane helix</keyword>
<keyword evidence="1" id="KW-0472">Membrane</keyword>
<protein>
    <submittedName>
        <fullName evidence="2">Uncharacterized protein</fullName>
    </submittedName>
</protein>
<evidence type="ECO:0000256" key="1">
    <source>
        <dbReference type="SAM" id="Phobius"/>
    </source>
</evidence>
<feature type="transmembrane region" description="Helical" evidence="1">
    <location>
        <begin position="199"/>
        <end position="216"/>
    </location>
</feature>
<evidence type="ECO:0000313" key="2">
    <source>
        <dbReference type="EMBL" id="CAD9001486.1"/>
    </source>
</evidence>
<name>A0A7S1N6U5_9EUGL</name>
<keyword evidence="1" id="KW-0812">Transmembrane</keyword>
<dbReference type="AlphaFoldDB" id="A0A7S1N6U5"/>
<feature type="transmembrane region" description="Helical" evidence="1">
    <location>
        <begin position="76"/>
        <end position="99"/>
    </location>
</feature>
<organism evidence="2">
    <name type="scientific">Eutreptiella gymnastica</name>
    <dbReference type="NCBI Taxonomy" id="73025"/>
    <lineage>
        <taxon>Eukaryota</taxon>
        <taxon>Discoba</taxon>
        <taxon>Euglenozoa</taxon>
        <taxon>Euglenida</taxon>
        <taxon>Spirocuta</taxon>
        <taxon>Euglenophyceae</taxon>
        <taxon>Eutreptiales</taxon>
        <taxon>Eutreptiaceae</taxon>
        <taxon>Eutreptiella</taxon>
    </lineage>
</organism>
<reference evidence="2" key="1">
    <citation type="submission" date="2021-01" db="EMBL/GenBank/DDBJ databases">
        <authorList>
            <person name="Corre E."/>
            <person name="Pelletier E."/>
            <person name="Niang G."/>
            <person name="Scheremetjew M."/>
            <person name="Finn R."/>
            <person name="Kale V."/>
            <person name="Holt S."/>
            <person name="Cochrane G."/>
            <person name="Meng A."/>
            <person name="Brown T."/>
            <person name="Cohen L."/>
        </authorList>
    </citation>
    <scope>NUCLEOTIDE SEQUENCE</scope>
    <source>
        <strain evidence="2">NIES-381</strain>
    </source>
</reference>
<feature type="transmembrane region" description="Helical" evidence="1">
    <location>
        <begin position="137"/>
        <end position="158"/>
    </location>
</feature>